<keyword evidence="10" id="KW-1185">Reference proteome</keyword>
<dbReference type="STRING" id="3983.A0A251ISB6"/>
<dbReference type="AlphaFoldDB" id="A0A251ISB6"/>
<protein>
    <recommendedName>
        <fullName evidence="8">UBC core domain-containing protein</fullName>
    </recommendedName>
</protein>
<name>A0A251ISB6_MANES</name>
<keyword evidence="4 7" id="KW-0067">ATP-binding</keyword>
<dbReference type="GO" id="GO:0006511">
    <property type="term" value="P:ubiquitin-dependent protein catabolic process"/>
    <property type="evidence" value="ECO:0000318"/>
    <property type="project" value="GO_Central"/>
</dbReference>
<evidence type="ECO:0000256" key="1">
    <source>
        <dbReference type="ARBA" id="ARBA00022679"/>
    </source>
</evidence>
<evidence type="ECO:0000259" key="8">
    <source>
        <dbReference type="PROSITE" id="PS50127"/>
    </source>
</evidence>
<keyword evidence="1" id="KW-0808">Transferase</keyword>
<dbReference type="GO" id="GO:0000209">
    <property type="term" value="P:protein polyubiquitination"/>
    <property type="evidence" value="ECO:0000318"/>
    <property type="project" value="GO_Central"/>
</dbReference>
<evidence type="ECO:0000256" key="6">
    <source>
        <dbReference type="PROSITE-ProRule" id="PRU10133"/>
    </source>
</evidence>
<evidence type="ECO:0000256" key="3">
    <source>
        <dbReference type="ARBA" id="ARBA00022786"/>
    </source>
</evidence>
<comment type="similarity">
    <text evidence="7">Belongs to the ubiquitin-conjugating enzyme family.</text>
</comment>
<dbReference type="SMART" id="SM00212">
    <property type="entry name" value="UBCc"/>
    <property type="match status" value="1"/>
</dbReference>
<dbReference type="SUPFAM" id="SSF54495">
    <property type="entry name" value="UBC-like"/>
    <property type="match status" value="1"/>
</dbReference>
<dbReference type="InterPro" id="IPR000608">
    <property type="entry name" value="UBC"/>
</dbReference>
<dbReference type="GO" id="GO:0005634">
    <property type="term" value="C:nucleus"/>
    <property type="evidence" value="ECO:0000318"/>
    <property type="project" value="GO_Central"/>
</dbReference>
<dbReference type="EMBL" id="CM004404">
    <property type="protein sequence ID" value="OAY23707.2"/>
    <property type="molecule type" value="Genomic_DNA"/>
</dbReference>
<comment type="caution">
    <text evidence="9">The sequence shown here is derived from an EMBL/GenBank/DDBJ whole genome shotgun (WGS) entry which is preliminary data.</text>
</comment>
<dbReference type="GO" id="GO:0004842">
    <property type="term" value="F:ubiquitin-protein transferase activity"/>
    <property type="evidence" value="ECO:0007669"/>
    <property type="project" value="UniProtKB-ARBA"/>
</dbReference>
<dbReference type="PANTHER" id="PTHR24068">
    <property type="entry name" value="UBIQUITIN-CONJUGATING ENZYME E2"/>
    <property type="match status" value="1"/>
</dbReference>
<keyword evidence="3 7" id="KW-0833">Ubl conjugation pathway</keyword>
<feature type="active site" description="Glycyl thioester intermediate" evidence="6">
    <location>
        <position position="85"/>
    </location>
</feature>
<dbReference type="Proteomes" id="UP000091857">
    <property type="component" value="Chromosome 18"/>
</dbReference>
<dbReference type="InterPro" id="IPR016135">
    <property type="entry name" value="UBQ-conjugating_enzyme/RWD"/>
</dbReference>
<proteinExistence type="inferred from homology"/>
<evidence type="ECO:0000256" key="4">
    <source>
        <dbReference type="ARBA" id="ARBA00022840"/>
    </source>
</evidence>
<accession>A0A251ISB6</accession>
<evidence type="ECO:0000313" key="10">
    <source>
        <dbReference type="Proteomes" id="UP000091857"/>
    </source>
</evidence>
<dbReference type="PROSITE" id="PS50127">
    <property type="entry name" value="UBC_2"/>
    <property type="match status" value="1"/>
</dbReference>
<dbReference type="Pfam" id="PF00179">
    <property type="entry name" value="UQ_con"/>
    <property type="match status" value="1"/>
</dbReference>
<evidence type="ECO:0000256" key="7">
    <source>
        <dbReference type="RuleBase" id="RU362109"/>
    </source>
</evidence>
<comment type="pathway">
    <text evidence="5">Protein modification.</text>
</comment>
<dbReference type="PROSITE" id="PS00183">
    <property type="entry name" value="UBC_1"/>
    <property type="match status" value="1"/>
</dbReference>
<dbReference type="CDD" id="cd23792">
    <property type="entry name" value="UBCc_UBE2D"/>
    <property type="match status" value="1"/>
</dbReference>
<dbReference type="Gramene" id="Manes.18G100700.3.v8.1">
    <property type="protein sequence ID" value="Manes.18G100700.3.v8.1.CDS"/>
    <property type="gene ID" value="Manes.18G100700.v8.1"/>
</dbReference>
<dbReference type="OrthoDB" id="7851174at2759"/>
<dbReference type="InterPro" id="IPR023313">
    <property type="entry name" value="UBQ-conjugating_AS"/>
</dbReference>
<reference evidence="10" key="1">
    <citation type="journal article" date="2016" name="Nat. Biotechnol.">
        <title>Sequencing wild and cultivated cassava and related species reveals extensive interspecific hybridization and genetic diversity.</title>
        <authorList>
            <person name="Bredeson J.V."/>
            <person name="Lyons J.B."/>
            <person name="Prochnik S.E."/>
            <person name="Wu G.A."/>
            <person name="Ha C.M."/>
            <person name="Edsinger-Gonzales E."/>
            <person name="Grimwood J."/>
            <person name="Schmutz J."/>
            <person name="Rabbi I.Y."/>
            <person name="Egesi C."/>
            <person name="Nauluvula P."/>
            <person name="Lebot V."/>
            <person name="Ndunguru J."/>
            <person name="Mkamilo G."/>
            <person name="Bart R.S."/>
            <person name="Setter T.L."/>
            <person name="Gleadow R.M."/>
            <person name="Kulakow P."/>
            <person name="Ferguson M.E."/>
            <person name="Rounsley S."/>
            <person name="Rokhsar D.S."/>
        </authorList>
    </citation>
    <scope>NUCLEOTIDE SEQUENCE [LARGE SCALE GENOMIC DNA]</scope>
    <source>
        <strain evidence="10">cv. AM560-2</strain>
    </source>
</reference>
<evidence type="ECO:0000256" key="2">
    <source>
        <dbReference type="ARBA" id="ARBA00022741"/>
    </source>
</evidence>
<evidence type="ECO:0000256" key="5">
    <source>
        <dbReference type="ARBA" id="ARBA00043952"/>
    </source>
</evidence>
<dbReference type="Gene3D" id="3.10.110.10">
    <property type="entry name" value="Ubiquitin Conjugating Enzyme"/>
    <property type="match status" value="1"/>
</dbReference>
<feature type="domain" description="UBC core" evidence="8">
    <location>
        <begin position="1"/>
        <end position="147"/>
    </location>
</feature>
<dbReference type="GO" id="GO:0005524">
    <property type="term" value="F:ATP binding"/>
    <property type="evidence" value="ECO:0007669"/>
    <property type="project" value="UniProtKB-UniRule"/>
</dbReference>
<organism evidence="9 10">
    <name type="scientific">Manihot esculenta</name>
    <name type="common">Cassava</name>
    <name type="synonym">Jatropha manihot</name>
    <dbReference type="NCBI Taxonomy" id="3983"/>
    <lineage>
        <taxon>Eukaryota</taxon>
        <taxon>Viridiplantae</taxon>
        <taxon>Streptophyta</taxon>
        <taxon>Embryophyta</taxon>
        <taxon>Tracheophyta</taxon>
        <taxon>Spermatophyta</taxon>
        <taxon>Magnoliopsida</taxon>
        <taxon>eudicotyledons</taxon>
        <taxon>Gunneridae</taxon>
        <taxon>Pentapetalae</taxon>
        <taxon>rosids</taxon>
        <taxon>fabids</taxon>
        <taxon>Malpighiales</taxon>
        <taxon>Euphorbiaceae</taxon>
        <taxon>Crotonoideae</taxon>
        <taxon>Manihoteae</taxon>
        <taxon>Manihot</taxon>
    </lineage>
</organism>
<dbReference type="FunFam" id="3.10.110.10:FF:000001">
    <property type="entry name" value="Ubiquitin-conjugating enzyme 28, E2"/>
    <property type="match status" value="1"/>
</dbReference>
<gene>
    <name evidence="9" type="ORF">MANES_18G095100v8</name>
</gene>
<dbReference type="OMA" id="SVNIHFP"/>
<keyword evidence="2 7" id="KW-0547">Nucleotide-binding</keyword>
<sequence>MENSRKTHHLYVWCLVSSVILNLFFMYKWYEDSQVSWTRRAAAEAEAAAAISCSGHGRAFLDGLILHRGQPPICECHSCYGGPDCSQFFPHCSVNANGGDPLFLEPFWVQHAASSAVVIAGWHRMSYLHADQTQISQVLESHIRKLHDTVGNAVTQGRYILFGVGSTQLLNAAVYALSPYNASSPARVVASIPFYPVYEAQTTLFRSMDFRFEGDASLWKNYSDTNTDIIEFVTSPNNPDGQLNEAVLQGRNVKAIYDRAYYWPHFTAIPAPADEEVMLFTLSKLTGHAGSRFGWAVLKDEATYQRMKSYLQLTVMGVSRETQLRALQLLKVVLQGGKDIFEFGHETMRKRWERLSKTMSMSKRFSVQKIPPQYCTFFHKVREASPAYAWVKCEREEDKDCYAVLQAGNITGRPGGLFFAGDRYVRLSLIRSQDDFDLLILKLNQLVHEEDDRQSM</sequence>
<evidence type="ECO:0000313" key="9">
    <source>
        <dbReference type="EMBL" id="OAY23707.2"/>
    </source>
</evidence>